<name>A0A9P6I8Y0_9PEZI</name>
<dbReference type="RefSeq" id="XP_038747880.1">
    <property type="nucleotide sequence ID" value="XM_038886630.1"/>
</dbReference>
<dbReference type="AlphaFoldDB" id="A0A9P6I8Y0"/>
<feature type="domain" description="DUF7708" evidence="1">
    <location>
        <begin position="71"/>
        <end position="171"/>
    </location>
</feature>
<organism evidence="2 3">
    <name type="scientific">Colletotrichum karsti</name>
    <dbReference type="NCBI Taxonomy" id="1095194"/>
    <lineage>
        <taxon>Eukaryota</taxon>
        <taxon>Fungi</taxon>
        <taxon>Dikarya</taxon>
        <taxon>Ascomycota</taxon>
        <taxon>Pezizomycotina</taxon>
        <taxon>Sordariomycetes</taxon>
        <taxon>Hypocreomycetidae</taxon>
        <taxon>Glomerellales</taxon>
        <taxon>Glomerellaceae</taxon>
        <taxon>Colletotrichum</taxon>
        <taxon>Colletotrichum boninense species complex</taxon>
    </lineage>
</organism>
<dbReference type="Pfam" id="PF24809">
    <property type="entry name" value="DUF7708"/>
    <property type="match status" value="1"/>
</dbReference>
<comment type="caution">
    <text evidence="2">The sequence shown here is derived from an EMBL/GenBank/DDBJ whole genome shotgun (WGS) entry which is preliminary data.</text>
</comment>
<gene>
    <name evidence="2" type="ORF">CkaCkLH20_03911</name>
</gene>
<dbReference type="Proteomes" id="UP000781932">
    <property type="component" value="Unassembled WGS sequence"/>
</dbReference>
<keyword evidence="3" id="KW-1185">Reference proteome</keyword>
<reference evidence="2" key="2">
    <citation type="submission" date="2020-11" db="EMBL/GenBank/DDBJ databases">
        <title>Whole genome sequencing of Colletotrichum sp.</title>
        <authorList>
            <person name="Li H."/>
        </authorList>
    </citation>
    <scope>NUCLEOTIDE SEQUENCE</scope>
    <source>
        <strain evidence="2">CkLH20</strain>
    </source>
</reference>
<dbReference type="GeneID" id="62159704"/>
<reference evidence="2" key="1">
    <citation type="submission" date="2020-03" db="EMBL/GenBank/DDBJ databases">
        <authorList>
            <person name="He L."/>
        </authorList>
    </citation>
    <scope>NUCLEOTIDE SEQUENCE</scope>
    <source>
        <strain evidence="2">CkLH20</strain>
    </source>
</reference>
<dbReference type="EMBL" id="JAATWM020000010">
    <property type="protein sequence ID" value="KAF9878419.1"/>
    <property type="molecule type" value="Genomic_DNA"/>
</dbReference>
<dbReference type="OrthoDB" id="4847602at2759"/>
<evidence type="ECO:0000313" key="3">
    <source>
        <dbReference type="Proteomes" id="UP000781932"/>
    </source>
</evidence>
<accession>A0A9P6I8Y0</accession>
<dbReference type="InterPro" id="IPR056125">
    <property type="entry name" value="DUF7708"/>
</dbReference>
<sequence length="181" mass="20937">MAATTQANVAGPGKGVLPNPFEEELEKFKNQIKIKEREYFKFSSETEFCQEIDTLQSKLHSGRRQQNMTRLKGFVEAMTQFGKVIDVFCQTSEVLAFVWGPWKLLLLVADTFSHAFSELLDTYEQLGDTLLLLLQTRELFPNDAHMAKILSSIYKDVLEFHRQAFKYFQQPSQCFINNSCY</sequence>
<proteinExistence type="predicted"/>
<evidence type="ECO:0000259" key="1">
    <source>
        <dbReference type="Pfam" id="PF24809"/>
    </source>
</evidence>
<evidence type="ECO:0000313" key="2">
    <source>
        <dbReference type="EMBL" id="KAF9878419.1"/>
    </source>
</evidence>
<protein>
    <recommendedName>
        <fullName evidence="1">DUF7708 domain-containing protein</fullName>
    </recommendedName>
</protein>